<sequence>MDHLRQGWAAALHRRPLGGDTVSTLADKLDKQFDYQRTLYATSGDAADLFVEVDYLTAYFAQQTRQEPARLRRQVKVELERRADAGEVRRWLDVHGSSLRADRVDHYFIAEQA</sequence>
<name>A0A919MID0_9ACTN</name>
<dbReference type="AlphaFoldDB" id="A0A919MID0"/>
<proteinExistence type="predicted"/>
<accession>A0A919MID0</accession>
<organism evidence="1 2">
    <name type="scientific">Paractinoplanes ferrugineus</name>
    <dbReference type="NCBI Taxonomy" id="113564"/>
    <lineage>
        <taxon>Bacteria</taxon>
        <taxon>Bacillati</taxon>
        <taxon>Actinomycetota</taxon>
        <taxon>Actinomycetes</taxon>
        <taxon>Micromonosporales</taxon>
        <taxon>Micromonosporaceae</taxon>
        <taxon>Paractinoplanes</taxon>
    </lineage>
</organism>
<reference evidence="1" key="1">
    <citation type="submission" date="2021-01" db="EMBL/GenBank/DDBJ databases">
        <title>Whole genome shotgun sequence of Actinoplanes ferrugineus NBRC 15555.</title>
        <authorList>
            <person name="Komaki H."/>
            <person name="Tamura T."/>
        </authorList>
    </citation>
    <scope>NUCLEOTIDE SEQUENCE</scope>
    <source>
        <strain evidence="1">NBRC 15555</strain>
    </source>
</reference>
<dbReference type="Proteomes" id="UP000598174">
    <property type="component" value="Unassembled WGS sequence"/>
</dbReference>
<evidence type="ECO:0000313" key="1">
    <source>
        <dbReference type="EMBL" id="GIE16728.1"/>
    </source>
</evidence>
<dbReference type="EMBL" id="BOMM01000098">
    <property type="protein sequence ID" value="GIE16728.1"/>
    <property type="molecule type" value="Genomic_DNA"/>
</dbReference>
<gene>
    <name evidence="1" type="ORF">Afe05nite_85680</name>
</gene>
<protein>
    <submittedName>
        <fullName evidence="1">Uncharacterized protein</fullName>
    </submittedName>
</protein>
<keyword evidence="2" id="KW-1185">Reference proteome</keyword>
<comment type="caution">
    <text evidence="1">The sequence shown here is derived from an EMBL/GenBank/DDBJ whole genome shotgun (WGS) entry which is preliminary data.</text>
</comment>
<evidence type="ECO:0000313" key="2">
    <source>
        <dbReference type="Proteomes" id="UP000598174"/>
    </source>
</evidence>